<dbReference type="RefSeq" id="WP_123947448.1">
    <property type="nucleotide sequence ID" value="NZ_QNVT01000045.1"/>
</dbReference>
<name>A0A3D9C040_9FLAO</name>
<protein>
    <submittedName>
        <fullName evidence="1">Uncharacterized protein</fullName>
    </submittedName>
</protein>
<evidence type="ECO:0000313" key="2">
    <source>
        <dbReference type="Proteomes" id="UP000256686"/>
    </source>
</evidence>
<organism evidence="1 2">
    <name type="scientific">Chryseobacterium pennae</name>
    <dbReference type="NCBI Taxonomy" id="2258962"/>
    <lineage>
        <taxon>Bacteria</taxon>
        <taxon>Pseudomonadati</taxon>
        <taxon>Bacteroidota</taxon>
        <taxon>Flavobacteriia</taxon>
        <taxon>Flavobacteriales</taxon>
        <taxon>Weeksellaceae</taxon>
        <taxon>Chryseobacterium group</taxon>
        <taxon>Chryseobacterium</taxon>
    </lineage>
</organism>
<keyword evidence="2" id="KW-1185">Reference proteome</keyword>
<sequence>MKINFSIVLISVFTTSTFGQVGIGTTTPASSSVLDIVSTNKGVLIPRVALISLDSKLPLSGSIPDGLLVFNTEKAGTGINTVIPGVYVWINNKWNFPGEVGRTQSKAVQYTNDASSLTNFNPSFVSTPLNIDIFGTEVFNDDNAIFEKINANQLRIKKAGLYLVSLNLALKQNPAIKNSRLSDYIYFNLDNTLASSKIVTLVPQYDPTKVNIEGRFTFGSNSYINAKDGQILTLNSQRYKDGVNYNGIVNYDDVSLSSVTIIKLQ</sequence>
<proteinExistence type="predicted"/>
<dbReference type="EMBL" id="QNVT01000045">
    <property type="protein sequence ID" value="REC59220.1"/>
    <property type="molecule type" value="Genomic_DNA"/>
</dbReference>
<dbReference type="Proteomes" id="UP000256686">
    <property type="component" value="Unassembled WGS sequence"/>
</dbReference>
<dbReference type="AlphaFoldDB" id="A0A3D9C040"/>
<comment type="caution">
    <text evidence="1">The sequence shown here is derived from an EMBL/GenBank/DDBJ whole genome shotgun (WGS) entry which is preliminary data.</text>
</comment>
<reference evidence="2" key="1">
    <citation type="submission" date="2018-06" db="EMBL/GenBank/DDBJ databases">
        <authorList>
            <person name="Lum Nde A."/>
            <person name="Hugo C."/>
        </authorList>
    </citation>
    <scope>NUCLEOTIDE SEQUENCE [LARGE SCALE GENOMIC DNA]</scope>
    <source>
        <strain evidence="2">1_F178</strain>
    </source>
</reference>
<gene>
    <name evidence="1" type="ORF">DRF65_27210</name>
</gene>
<evidence type="ECO:0000313" key="1">
    <source>
        <dbReference type="EMBL" id="REC59220.1"/>
    </source>
</evidence>
<accession>A0A3D9C040</accession>